<sequence length="232" mass="27800">MEHVRHRHREQHFTLMRQPANANSWESNPRLELSRELEETRRELAREKSLTKRFLKEEQETRRKLEEAKQKLARKVKWNELSVAKEQDIQDEFESLKRTCDPESMHTFEIATEVRNSMKRTMKKELHHEFEQVRVAYSINQEHFNQKIQFEKRNQAALQQELEQLRAPRPSSLSLGSEQRDSLQEQRESEDMELLAAESLMQRMSKKIQSVKNRKKSPQPSKCRPHLTLISC</sequence>
<reference evidence="3 4" key="1">
    <citation type="journal article" date="2023" name="Mol. Biol. Evol.">
        <title>Genomics of Secondarily Temperate Adaptation in the Only Non-Antarctic Icefish.</title>
        <authorList>
            <person name="Rivera-Colon A.G."/>
            <person name="Rayamajhi N."/>
            <person name="Minhas B.F."/>
            <person name="Madrigal G."/>
            <person name="Bilyk K.T."/>
            <person name="Yoon V."/>
            <person name="Hune M."/>
            <person name="Gregory S."/>
            <person name="Cheng C.H.C."/>
            <person name="Catchen J.M."/>
        </authorList>
    </citation>
    <scope>NUCLEOTIDE SEQUENCE [LARGE SCALE GENOMIC DNA]</scope>
    <source>
        <strain evidence="3">JC2023a</strain>
    </source>
</reference>
<gene>
    <name evidence="3" type="ORF">CesoFtcFv8_000560</name>
</gene>
<proteinExistence type="predicted"/>
<feature type="coiled-coil region" evidence="1">
    <location>
        <begin position="30"/>
        <end position="75"/>
    </location>
</feature>
<evidence type="ECO:0000256" key="2">
    <source>
        <dbReference type="SAM" id="MobiDB-lite"/>
    </source>
</evidence>
<feature type="region of interest" description="Disordered" evidence="2">
    <location>
        <begin position="205"/>
        <end position="227"/>
    </location>
</feature>
<evidence type="ECO:0000313" key="3">
    <source>
        <dbReference type="EMBL" id="KAK5914920.1"/>
    </source>
</evidence>
<keyword evidence="1" id="KW-0175">Coiled coil</keyword>
<dbReference type="Proteomes" id="UP001335648">
    <property type="component" value="Unassembled WGS sequence"/>
</dbReference>
<name>A0AAN8D5J9_9TELE</name>
<dbReference type="AlphaFoldDB" id="A0AAN8D5J9"/>
<feature type="compositionally biased region" description="Basic residues" evidence="2">
    <location>
        <begin position="1"/>
        <end position="10"/>
    </location>
</feature>
<keyword evidence="4" id="KW-1185">Reference proteome</keyword>
<comment type="caution">
    <text evidence="3">The sequence shown here is derived from an EMBL/GenBank/DDBJ whole genome shotgun (WGS) entry which is preliminary data.</text>
</comment>
<dbReference type="EMBL" id="JAULUE010002046">
    <property type="protein sequence ID" value="KAK5914920.1"/>
    <property type="molecule type" value="Genomic_DNA"/>
</dbReference>
<accession>A0AAN8D5J9</accession>
<evidence type="ECO:0000256" key="1">
    <source>
        <dbReference type="SAM" id="Coils"/>
    </source>
</evidence>
<feature type="region of interest" description="Disordered" evidence="2">
    <location>
        <begin position="1"/>
        <end position="28"/>
    </location>
</feature>
<organism evidence="3 4">
    <name type="scientific">Champsocephalus esox</name>
    <name type="common">pike icefish</name>
    <dbReference type="NCBI Taxonomy" id="159716"/>
    <lineage>
        <taxon>Eukaryota</taxon>
        <taxon>Metazoa</taxon>
        <taxon>Chordata</taxon>
        <taxon>Craniata</taxon>
        <taxon>Vertebrata</taxon>
        <taxon>Euteleostomi</taxon>
        <taxon>Actinopterygii</taxon>
        <taxon>Neopterygii</taxon>
        <taxon>Teleostei</taxon>
        <taxon>Neoteleostei</taxon>
        <taxon>Acanthomorphata</taxon>
        <taxon>Eupercaria</taxon>
        <taxon>Perciformes</taxon>
        <taxon>Notothenioidei</taxon>
        <taxon>Channichthyidae</taxon>
        <taxon>Champsocephalus</taxon>
    </lineage>
</organism>
<evidence type="ECO:0000313" key="4">
    <source>
        <dbReference type="Proteomes" id="UP001335648"/>
    </source>
</evidence>
<protein>
    <submittedName>
        <fullName evidence="3">Uncharacterized protein</fullName>
    </submittedName>
</protein>
<feature type="region of interest" description="Disordered" evidence="2">
    <location>
        <begin position="167"/>
        <end position="192"/>
    </location>
</feature>
<feature type="compositionally biased region" description="Basic and acidic residues" evidence="2">
    <location>
        <begin position="178"/>
        <end position="189"/>
    </location>
</feature>